<dbReference type="SUPFAM" id="SSF54593">
    <property type="entry name" value="Glyoxalase/Bleomycin resistance protein/Dihydroxybiphenyl dioxygenase"/>
    <property type="match status" value="1"/>
</dbReference>
<reference evidence="3" key="2">
    <citation type="journal article" date="2016" name="Front. Microbiol.">
        <title>The Regulatory Protein RosR Affects Rhizobium leguminosarum bv. trifolii Protein Profiles, Cell Surface Properties, and Symbiosis with Clover.</title>
        <authorList>
            <person name="Rachwal K."/>
            <person name="Boguszewska A."/>
            <person name="Kopcinska J."/>
            <person name="Karas M."/>
            <person name="Tchorzewski M."/>
            <person name="Janczarek M."/>
        </authorList>
    </citation>
    <scope>NUCLEOTIDE SEQUENCE</scope>
    <source>
        <strain evidence="3">Rt24.2</strain>
    </source>
</reference>
<feature type="domain" description="VOC" evidence="2">
    <location>
        <begin position="20"/>
        <end position="142"/>
    </location>
</feature>
<name>A0A1B8R5V5_RHILT</name>
<reference evidence="3" key="1">
    <citation type="journal article" date="2015" name="BMC Genomics">
        <title>Transcriptome profiling of a Rhizobium leguminosarum bv. trifolii rosR mutant reveals the role of the transcriptional regulator RosR in motility, synthesis of cell-surface components, and other cellular processes.</title>
        <authorList>
            <person name="Rachwal K."/>
            <person name="Matczynska E."/>
            <person name="Janczarek M."/>
        </authorList>
    </citation>
    <scope>NUCLEOTIDE SEQUENCE</scope>
    <source>
        <strain evidence="3">Rt24.2</strain>
    </source>
</reference>
<dbReference type="InterPro" id="IPR029068">
    <property type="entry name" value="Glyas_Bleomycin-R_OHBP_Dase"/>
</dbReference>
<dbReference type="EMBL" id="KX490757">
    <property type="protein sequence ID" value="AOO93121.1"/>
    <property type="molecule type" value="Genomic_DNA"/>
</dbReference>
<sequence length="147" mass="15430">MNDISQSRQVAAAADKVRSLPGHATVGTNDLDAASVFYDKLLAVFGIGRVLVQPNRAIYYGHRTLEFGIIKPFDGRPATVGNGGMIAFEAPSRSKVDEAHATALAAGGSDEGAPGPRGENGTGPYCAYFRDPEGNKFLIFRSGAGET</sequence>
<proteinExistence type="predicted"/>
<dbReference type="RefSeq" id="WP_065277565.1">
    <property type="nucleotide sequence ID" value="NZ_MAMO01000154.1"/>
</dbReference>
<accession>A0A1B8R5V5</accession>
<dbReference type="InterPro" id="IPR004360">
    <property type="entry name" value="Glyas_Fos-R_dOase_dom"/>
</dbReference>
<keyword evidence="3" id="KW-0223">Dioxygenase</keyword>
<organism evidence="3">
    <name type="scientific">Rhizobium leguminosarum bv. trifolii</name>
    <dbReference type="NCBI Taxonomy" id="386"/>
    <lineage>
        <taxon>Bacteria</taxon>
        <taxon>Pseudomonadati</taxon>
        <taxon>Pseudomonadota</taxon>
        <taxon>Alphaproteobacteria</taxon>
        <taxon>Hyphomicrobiales</taxon>
        <taxon>Rhizobiaceae</taxon>
        <taxon>Rhizobium/Agrobacterium group</taxon>
        <taxon>Rhizobium</taxon>
    </lineage>
</organism>
<dbReference type="GO" id="GO:0051213">
    <property type="term" value="F:dioxygenase activity"/>
    <property type="evidence" value="ECO:0007669"/>
    <property type="project" value="UniProtKB-KW"/>
</dbReference>
<evidence type="ECO:0000256" key="1">
    <source>
        <dbReference type="SAM" id="MobiDB-lite"/>
    </source>
</evidence>
<evidence type="ECO:0000313" key="3">
    <source>
        <dbReference type="EMBL" id="AOO93121.1"/>
    </source>
</evidence>
<dbReference type="CDD" id="cd07262">
    <property type="entry name" value="VOC_like"/>
    <property type="match status" value="1"/>
</dbReference>
<feature type="region of interest" description="Disordered" evidence="1">
    <location>
        <begin position="101"/>
        <end position="122"/>
    </location>
</feature>
<dbReference type="PANTHER" id="PTHR35006">
    <property type="entry name" value="GLYOXALASE FAMILY PROTEIN (AFU_ORTHOLOGUE AFUA_5G14830)"/>
    <property type="match status" value="1"/>
</dbReference>
<keyword evidence="3" id="KW-0560">Oxidoreductase</keyword>
<protein>
    <submittedName>
        <fullName evidence="3">Dioxygenase</fullName>
    </submittedName>
</protein>
<dbReference type="InterPro" id="IPR037523">
    <property type="entry name" value="VOC_core"/>
</dbReference>
<dbReference type="Pfam" id="PF00903">
    <property type="entry name" value="Glyoxalase"/>
    <property type="match status" value="1"/>
</dbReference>
<dbReference type="AlphaFoldDB" id="A0A1B8R5V5"/>
<dbReference type="PROSITE" id="PS51819">
    <property type="entry name" value="VOC"/>
    <property type="match status" value="1"/>
</dbReference>
<dbReference type="PANTHER" id="PTHR35006:SF1">
    <property type="entry name" value="BLL2941 PROTEIN"/>
    <property type="match status" value="1"/>
</dbReference>
<evidence type="ECO:0000259" key="2">
    <source>
        <dbReference type="PROSITE" id="PS51819"/>
    </source>
</evidence>
<dbReference type="Gene3D" id="3.10.180.10">
    <property type="entry name" value="2,3-Dihydroxybiphenyl 1,2-Dioxygenase, domain 1"/>
    <property type="match status" value="1"/>
</dbReference>